<evidence type="ECO:0000313" key="1">
    <source>
        <dbReference type="EMBL" id="OGN24433.1"/>
    </source>
</evidence>
<protein>
    <submittedName>
        <fullName evidence="1">Uncharacterized protein</fullName>
    </submittedName>
</protein>
<dbReference type="Proteomes" id="UP000178911">
    <property type="component" value="Unassembled WGS sequence"/>
</dbReference>
<name>A0A1F8GGK6_9BACT</name>
<gene>
    <name evidence="1" type="ORF">A3A13_03430</name>
</gene>
<dbReference type="PROSITE" id="PS51257">
    <property type="entry name" value="PROKAR_LIPOPROTEIN"/>
    <property type="match status" value="1"/>
</dbReference>
<reference evidence="1 2" key="1">
    <citation type="journal article" date="2016" name="Nat. Commun.">
        <title>Thousands of microbial genomes shed light on interconnected biogeochemical processes in an aquifer system.</title>
        <authorList>
            <person name="Anantharaman K."/>
            <person name="Brown C.T."/>
            <person name="Hug L.A."/>
            <person name="Sharon I."/>
            <person name="Castelle C.J."/>
            <person name="Probst A.J."/>
            <person name="Thomas B.C."/>
            <person name="Singh A."/>
            <person name="Wilkins M.J."/>
            <person name="Karaoz U."/>
            <person name="Brodie E.L."/>
            <person name="Williams K.H."/>
            <person name="Hubbard S.S."/>
            <person name="Banfield J.F."/>
        </authorList>
    </citation>
    <scope>NUCLEOTIDE SEQUENCE [LARGE SCALE GENOMIC DNA]</scope>
</reference>
<accession>A0A1F8GGK6</accession>
<proteinExistence type="predicted"/>
<dbReference type="AlphaFoldDB" id="A0A1F8GGK6"/>
<organism evidence="1 2">
    <name type="scientific">Candidatus Yanofskybacteria bacterium RIFCSPLOWO2_01_FULL_43_22</name>
    <dbReference type="NCBI Taxonomy" id="1802695"/>
    <lineage>
        <taxon>Bacteria</taxon>
        <taxon>Candidatus Yanofskyibacteriota</taxon>
    </lineage>
</organism>
<sequence length="122" mass="14018">MRKSVILLLLITLLLGGCALHYPVVNHERLILQFPITTTELYCGESIEIKWANSSGVDRIDLTLYDVENDINYWPAGNLIDATKRIFQFTINVPGGRYRIVIQDSQHRLRDRSQIVEIKGCF</sequence>
<evidence type="ECO:0000313" key="2">
    <source>
        <dbReference type="Proteomes" id="UP000178911"/>
    </source>
</evidence>
<dbReference type="EMBL" id="MGKJ01000011">
    <property type="protein sequence ID" value="OGN24433.1"/>
    <property type="molecule type" value="Genomic_DNA"/>
</dbReference>
<comment type="caution">
    <text evidence="1">The sequence shown here is derived from an EMBL/GenBank/DDBJ whole genome shotgun (WGS) entry which is preliminary data.</text>
</comment>